<accession>A0AAW2VFD4</accession>
<reference evidence="1" key="1">
    <citation type="submission" date="2020-06" db="EMBL/GenBank/DDBJ databases">
        <authorList>
            <person name="Li T."/>
            <person name="Hu X."/>
            <person name="Zhang T."/>
            <person name="Song X."/>
            <person name="Zhang H."/>
            <person name="Dai N."/>
            <person name="Sheng W."/>
            <person name="Hou X."/>
            <person name="Wei L."/>
        </authorList>
    </citation>
    <scope>NUCLEOTIDE SEQUENCE</scope>
    <source>
        <strain evidence="1">KEN1</strain>
        <tissue evidence="1">Leaf</tissue>
    </source>
</reference>
<dbReference type="AlphaFoldDB" id="A0AAW2VFD4"/>
<name>A0AAW2VFD4_9LAMI</name>
<reference evidence="1" key="2">
    <citation type="journal article" date="2024" name="Plant">
        <title>Genomic evolution and insights into agronomic trait innovations of Sesamum species.</title>
        <authorList>
            <person name="Miao H."/>
            <person name="Wang L."/>
            <person name="Qu L."/>
            <person name="Liu H."/>
            <person name="Sun Y."/>
            <person name="Le M."/>
            <person name="Wang Q."/>
            <person name="Wei S."/>
            <person name="Zheng Y."/>
            <person name="Lin W."/>
            <person name="Duan Y."/>
            <person name="Cao H."/>
            <person name="Xiong S."/>
            <person name="Wang X."/>
            <person name="Wei L."/>
            <person name="Li C."/>
            <person name="Ma Q."/>
            <person name="Ju M."/>
            <person name="Zhao R."/>
            <person name="Li G."/>
            <person name="Mu C."/>
            <person name="Tian Q."/>
            <person name="Mei H."/>
            <person name="Zhang T."/>
            <person name="Gao T."/>
            <person name="Zhang H."/>
        </authorList>
    </citation>
    <scope>NUCLEOTIDE SEQUENCE</scope>
    <source>
        <strain evidence="1">KEN1</strain>
    </source>
</reference>
<sequence>MKFFKIPDEDGAADDGTRSCPLDAGPSSYYYSGGPYDYVSRLADQFHDVLHAAGQPLWNGCTTSQLAVVAELVDIKVDGHISERIYDRISQWEQNPNRKKTPYAILRYLPLTPRLQRLYASQATAE</sequence>
<gene>
    <name evidence="1" type="ORF">Slati_2982800</name>
</gene>
<comment type="caution">
    <text evidence="1">The sequence shown here is derived from an EMBL/GenBank/DDBJ whole genome shotgun (WGS) entry which is preliminary data.</text>
</comment>
<dbReference type="EMBL" id="JACGWN010000010">
    <property type="protein sequence ID" value="KAL0428080.1"/>
    <property type="molecule type" value="Genomic_DNA"/>
</dbReference>
<proteinExistence type="predicted"/>
<organism evidence="1">
    <name type="scientific">Sesamum latifolium</name>
    <dbReference type="NCBI Taxonomy" id="2727402"/>
    <lineage>
        <taxon>Eukaryota</taxon>
        <taxon>Viridiplantae</taxon>
        <taxon>Streptophyta</taxon>
        <taxon>Embryophyta</taxon>
        <taxon>Tracheophyta</taxon>
        <taxon>Spermatophyta</taxon>
        <taxon>Magnoliopsida</taxon>
        <taxon>eudicotyledons</taxon>
        <taxon>Gunneridae</taxon>
        <taxon>Pentapetalae</taxon>
        <taxon>asterids</taxon>
        <taxon>lamiids</taxon>
        <taxon>Lamiales</taxon>
        <taxon>Pedaliaceae</taxon>
        <taxon>Sesamum</taxon>
    </lineage>
</organism>
<protein>
    <submittedName>
        <fullName evidence="1">Uncharacterized protein</fullName>
    </submittedName>
</protein>
<evidence type="ECO:0000313" key="1">
    <source>
        <dbReference type="EMBL" id="KAL0428080.1"/>
    </source>
</evidence>